<sequence length="420" mass="44583">MSQFTRFLAASGLANLADGIATLIWVWVASLLTRDAALIALVPVALRLPWVIFAIPAGLVADRVDRHRMVLAMDALRAAAFAVAAVALMVWAPSATAPATGVSSWPLFLTLCLAALVVGVAEVFRDNAAQTLLPALVPDQALERANGQLWSLESVTNQMLGPALGALLLGAALALPFAVNAAAYAAAALILLAMKGQFRPAPGDQPAHWRRDLAEAFRYLLAQPLLLMLACITGLWNLLDSMMMFALLLHAQENLQMSASTYGLVLSAMAIGGIIAGLTGDRVVARIGPGATCGSMLFLSAFAVMAMPMLAHPVALGACFALMHLGGIYWNIVSVSTRQRLIPDMLRGRVNSLYRLLAWGAIPLGSLLAGVIIEQSSPWLGRADALVLPLWVAGVALVIVSIVVQRPLRRLLSEVTGWRR</sequence>
<evidence type="ECO:0000256" key="5">
    <source>
        <dbReference type="ARBA" id="ARBA00022989"/>
    </source>
</evidence>
<dbReference type="PROSITE" id="PS50850">
    <property type="entry name" value="MFS"/>
    <property type="match status" value="1"/>
</dbReference>
<keyword evidence="5 7" id="KW-1133">Transmembrane helix</keyword>
<feature type="transmembrane region" description="Helical" evidence="7">
    <location>
        <begin position="353"/>
        <end position="373"/>
    </location>
</feature>
<evidence type="ECO:0000313" key="9">
    <source>
        <dbReference type="EMBL" id="MEH7828135.1"/>
    </source>
</evidence>
<feature type="transmembrane region" description="Helical" evidence="7">
    <location>
        <begin position="385"/>
        <end position="404"/>
    </location>
</feature>
<comment type="caution">
    <text evidence="9">The sequence shown here is derived from an EMBL/GenBank/DDBJ whole genome shotgun (WGS) entry which is preliminary data.</text>
</comment>
<evidence type="ECO:0000256" key="2">
    <source>
        <dbReference type="ARBA" id="ARBA00022448"/>
    </source>
</evidence>
<dbReference type="InterPro" id="IPR036259">
    <property type="entry name" value="MFS_trans_sf"/>
</dbReference>
<gene>
    <name evidence="9" type="ORF">V6590_08235</name>
</gene>
<keyword evidence="4 7" id="KW-0812">Transmembrane</keyword>
<feature type="transmembrane region" description="Helical" evidence="7">
    <location>
        <begin position="290"/>
        <end position="308"/>
    </location>
</feature>
<evidence type="ECO:0000256" key="6">
    <source>
        <dbReference type="ARBA" id="ARBA00023136"/>
    </source>
</evidence>
<evidence type="ECO:0000259" key="8">
    <source>
        <dbReference type="PROSITE" id="PS50850"/>
    </source>
</evidence>
<name>A0ABU8BTV1_9RHOB</name>
<dbReference type="RefSeq" id="WP_335421813.1">
    <property type="nucleotide sequence ID" value="NZ_JBALHR010000004.1"/>
</dbReference>
<dbReference type="Gene3D" id="1.20.1250.20">
    <property type="entry name" value="MFS general substrate transporter like domains"/>
    <property type="match status" value="1"/>
</dbReference>
<evidence type="ECO:0000313" key="10">
    <source>
        <dbReference type="Proteomes" id="UP001431963"/>
    </source>
</evidence>
<keyword evidence="6 7" id="KW-0472">Membrane</keyword>
<evidence type="ECO:0000256" key="4">
    <source>
        <dbReference type="ARBA" id="ARBA00022692"/>
    </source>
</evidence>
<evidence type="ECO:0000256" key="1">
    <source>
        <dbReference type="ARBA" id="ARBA00004651"/>
    </source>
</evidence>
<feature type="transmembrane region" description="Helical" evidence="7">
    <location>
        <begin position="219"/>
        <end position="239"/>
    </location>
</feature>
<dbReference type="Pfam" id="PF05977">
    <property type="entry name" value="MFS_3"/>
    <property type="match status" value="1"/>
</dbReference>
<feature type="transmembrane region" description="Helical" evidence="7">
    <location>
        <begin position="259"/>
        <end position="278"/>
    </location>
</feature>
<organism evidence="9 10">
    <name type="scientific">Gemmobacter denitrificans</name>
    <dbReference type="NCBI Taxonomy" id="3123040"/>
    <lineage>
        <taxon>Bacteria</taxon>
        <taxon>Pseudomonadati</taxon>
        <taxon>Pseudomonadota</taxon>
        <taxon>Alphaproteobacteria</taxon>
        <taxon>Rhodobacterales</taxon>
        <taxon>Paracoccaceae</taxon>
        <taxon>Gemmobacter</taxon>
    </lineage>
</organism>
<feature type="domain" description="Major facilitator superfamily (MFS) profile" evidence="8">
    <location>
        <begin position="226"/>
        <end position="420"/>
    </location>
</feature>
<accession>A0ABU8BTV1</accession>
<keyword evidence="3" id="KW-1003">Cell membrane</keyword>
<protein>
    <submittedName>
        <fullName evidence="9">MFS transporter</fullName>
    </submittedName>
</protein>
<keyword evidence="10" id="KW-1185">Reference proteome</keyword>
<dbReference type="SUPFAM" id="SSF103473">
    <property type="entry name" value="MFS general substrate transporter"/>
    <property type="match status" value="1"/>
</dbReference>
<dbReference type="InterPro" id="IPR020846">
    <property type="entry name" value="MFS_dom"/>
</dbReference>
<dbReference type="CDD" id="cd06173">
    <property type="entry name" value="MFS_MefA_like"/>
    <property type="match status" value="1"/>
</dbReference>
<dbReference type="EMBL" id="JBALHR010000004">
    <property type="protein sequence ID" value="MEH7828135.1"/>
    <property type="molecule type" value="Genomic_DNA"/>
</dbReference>
<feature type="transmembrane region" description="Helical" evidence="7">
    <location>
        <begin position="36"/>
        <end position="59"/>
    </location>
</feature>
<dbReference type="PANTHER" id="PTHR23513:SF6">
    <property type="entry name" value="MAJOR FACILITATOR SUPERFAMILY ASSOCIATED DOMAIN-CONTAINING PROTEIN"/>
    <property type="match status" value="1"/>
</dbReference>
<evidence type="ECO:0000256" key="7">
    <source>
        <dbReference type="SAM" id="Phobius"/>
    </source>
</evidence>
<reference evidence="9" key="1">
    <citation type="submission" date="2024-02" db="EMBL/GenBank/DDBJ databases">
        <title>Genome sequences of strain Gemmobacter sp. JM10B15.</title>
        <authorList>
            <person name="Zhang M."/>
        </authorList>
    </citation>
    <scope>NUCLEOTIDE SEQUENCE</scope>
    <source>
        <strain evidence="9">JM10B15</strain>
    </source>
</reference>
<dbReference type="Proteomes" id="UP001431963">
    <property type="component" value="Unassembled WGS sequence"/>
</dbReference>
<feature type="transmembrane region" description="Helical" evidence="7">
    <location>
        <begin position="314"/>
        <end position="332"/>
    </location>
</feature>
<evidence type="ECO:0000256" key="3">
    <source>
        <dbReference type="ARBA" id="ARBA00022475"/>
    </source>
</evidence>
<feature type="transmembrane region" description="Helical" evidence="7">
    <location>
        <begin position="7"/>
        <end position="30"/>
    </location>
</feature>
<comment type="subcellular location">
    <subcellularLocation>
        <location evidence="1">Cell membrane</location>
        <topology evidence="1">Multi-pass membrane protein</topology>
    </subcellularLocation>
</comment>
<keyword evidence="2" id="KW-0813">Transport</keyword>
<dbReference type="InterPro" id="IPR010290">
    <property type="entry name" value="TM_effector"/>
</dbReference>
<dbReference type="PANTHER" id="PTHR23513">
    <property type="entry name" value="INTEGRAL MEMBRANE EFFLUX PROTEIN-RELATED"/>
    <property type="match status" value="1"/>
</dbReference>
<proteinExistence type="predicted"/>
<feature type="transmembrane region" description="Helical" evidence="7">
    <location>
        <begin position="71"/>
        <end position="92"/>
    </location>
</feature>